<name>A0A434ABK3_9FLAO</name>
<dbReference type="Proteomes" id="UP000288102">
    <property type="component" value="Unassembled WGS sequence"/>
</dbReference>
<keyword evidence="2" id="KW-1185">Reference proteome</keyword>
<sequence>MVIFTDLLLNENNMKTLIKNNASSKQPKINATVKVDVKLDQIKNIKFTSNKLEEINKVEFKLSFK</sequence>
<protein>
    <submittedName>
        <fullName evidence="1">Uncharacterized protein</fullName>
    </submittedName>
</protein>
<dbReference type="EMBL" id="QWDM01000002">
    <property type="protein sequence ID" value="RUT71726.1"/>
    <property type="molecule type" value="Genomic_DNA"/>
</dbReference>
<accession>A0A434ABK3</accession>
<dbReference type="AlphaFoldDB" id="A0A434ABK3"/>
<proteinExistence type="predicted"/>
<evidence type="ECO:0000313" key="2">
    <source>
        <dbReference type="Proteomes" id="UP000288102"/>
    </source>
</evidence>
<reference evidence="2" key="1">
    <citation type="journal article" date="2019" name="Syst. Appl. Microbiol.">
        <title>Flavobacterium circumlabens sp. nov. and Flavobacterium cupreum sp. nov., two psychrotrophic species isolated from Antarctic environmental samples.</title>
        <authorList>
            <person name="Kralova S."/>
            <person name="Busse H.-J."/>
            <person name="Svec P."/>
            <person name="Maslanova I."/>
            <person name="Stankova E."/>
            <person name="Bartak M."/>
            <person name="Sedlacek I."/>
        </authorList>
    </citation>
    <scope>NUCLEOTIDE SEQUENCE [LARGE SCALE GENOMIC DNA]</scope>
    <source>
        <strain evidence="2">CCM 8825</strain>
    </source>
</reference>
<evidence type="ECO:0000313" key="1">
    <source>
        <dbReference type="EMBL" id="RUT71726.1"/>
    </source>
</evidence>
<comment type="caution">
    <text evidence="1">The sequence shown here is derived from an EMBL/GenBank/DDBJ whole genome shotgun (WGS) entry which is preliminary data.</text>
</comment>
<organism evidence="1 2">
    <name type="scientific">Flavobacterium cupreum</name>
    <dbReference type="NCBI Taxonomy" id="2133766"/>
    <lineage>
        <taxon>Bacteria</taxon>
        <taxon>Pseudomonadati</taxon>
        <taxon>Bacteroidota</taxon>
        <taxon>Flavobacteriia</taxon>
        <taxon>Flavobacteriales</taxon>
        <taxon>Flavobacteriaceae</taxon>
        <taxon>Flavobacterium</taxon>
    </lineage>
</organism>
<gene>
    <name evidence="1" type="ORF">D0817_03315</name>
</gene>